<proteinExistence type="inferred from homology"/>
<dbReference type="Gene3D" id="3.90.550.50">
    <property type="match status" value="1"/>
</dbReference>
<evidence type="ECO:0000256" key="9">
    <source>
        <dbReference type="ARBA" id="ARBA00023136"/>
    </source>
</evidence>
<dbReference type="PANTHER" id="PTHR11214">
    <property type="entry name" value="BETA-1,3-N-ACETYLGLUCOSAMINYLTRANSFERASE"/>
    <property type="match status" value="1"/>
</dbReference>
<keyword evidence="4 11" id="KW-0808">Transferase</keyword>
<dbReference type="InterPro" id="IPR002659">
    <property type="entry name" value="Glyco_trans_31"/>
</dbReference>
<evidence type="ECO:0000256" key="3">
    <source>
        <dbReference type="ARBA" id="ARBA00022676"/>
    </source>
</evidence>
<dbReference type="OrthoDB" id="6355886at2759"/>
<name>B7Q6P9_IXOSC</name>
<organism>
    <name type="scientific">Ixodes scapularis</name>
    <name type="common">Black-legged tick</name>
    <name type="synonym">Deer tick</name>
    <dbReference type="NCBI Taxonomy" id="6945"/>
    <lineage>
        <taxon>Eukaryota</taxon>
        <taxon>Metazoa</taxon>
        <taxon>Ecdysozoa</taxon>
        <taxon>Arthropoda</taxon>
        <taxon>Chelicerata</taxon>
        <taxon>Arachnida</taxon>
        <taxon>Acari</taxon>
        <taxon>Parasitiformes</taxon>
        <taxon>Ixodida</taxon>
        <taxon>Ixodoidea</taxon>
        <taxon>Ixodidae</taxon>
        <taxon>Ixodinae</taxon>
        <taxon>Ixodes</taxon>
    </lineage>
</organism>
<evidence type="ECO:0000256" key="6">
    <source>
        <dbReference type="ARBA" id="ARBA00022968"/>
    </source>
</evidence>
<sequence length="319" mass="36796">MVTFRTKPFRGLVWSVLWVLAVVFPFFLLPSLMSGPASPAPIQSTNPFLTFRNDTPIPINYVGGWAVREACRYPLDVLFFVHSAPNHWKHRAVYRDTLASPMATGFFNWTAVYFVGESEDDDVSKVWNQLEADWMGDLVILPFMDSYRNLSLKFVGGMQWVIQNCPRARYIVKLDDDLFVEPKLLQWYMLSNVTTRSRDLHCFIWNNMYVYRDPGSPWYVPMELFPAAHYYSYCSGRSVIMTMAVMRDLYSWSSLVPSYSVDDAYVTGDLALAAGVGHINMQAHITWTDDEAYGVLRGRYVFAHVSCGYGFIMRRALWH</sequence>
<dbReference type="VEuPathDB" id="VectorBase:ISCP_027066"/>
<dbReference type="EMBL" id="ABJB010656035">
    <property type="status" value="NOT_ANNOTATED_CDS"/>
    <property type="molecule type" value="Genomic_DNA"/>
</dbReference>
<evidence type="ECO:0000256" key="10">
    <source>
        <dbReference type="RuleBase" id="RU363063"/>
    </source>
</evidence>
<dbReference type="GO" id="GO:0006493">
    <property type="term" value="P:protein O-linked glycosylation"/>
    <property type="evidence" value="ECO:0000318"/>
    <property type="project" value="GO_Central"/>
</dbReference>
<evidence type="ECO:0000313" key="13">
    <source>
        <dbReference type="Proteomes" id="UP000001555"/>
    </source>
</evidence>
<evidence type="ECO:0000313" key="12">
    <source>
        <dbReference type="EnsemblMetazoa" id="ISCW011481-PA"/>
    </source>
</evidence>
<keyword evidence="7" id="KW-1133">Transmembrane helix</keyword>
<reference evidence="11 13" key="1">
    <citation type="submission" date="2008-03" db="EMBL/GenBank/DDBJ databases">
        <title>Annotation of Ixodes scapularis.</title>
        <authorList>
            <consortium name="Ixodes scapularis Genome Project Consortium"/>
            <person name="Caler E."/>
            <person name="Hannick L.I."/>
            <person name="Bidwell S."/>
            <person name="Joardar V."/>
            <person name="Thiagarajan M."/>
            <person name="Amedeo P."/>
            <person name="Galinsky K.J."/>
            <person name="Schobel S."/>
            <person name="Inman J."/>
            <person name="Hostetler J."/>
            <person name="Miller J."/>
            <person name="Hammond M."/>
            <person name="Megy K."/>
            <person name="Lawson D."/>
            <person name="Kodira C."/>
            <person name="Sutton G."/>
            <person name="Meyer J."/>
            <person name="Hill C.A."/>
            <person name="Birren B."/>
            <person name="Nene V."/>
            <person name="Collins F."/>
            <person name="Alarcon-Chaidez F."/>
            <person name="Wikel S."/>
            <person name="Strausberg R."/>
        </authorList>
    </citation>
    <scope>NUCLEOTIDE SEQUENCE [LARGE SCALE GENOMIC DNA]</scope>
    <source>
        <strain evidence="13">Wikel</strain>
        <strain evidence="11">Wikel colony</strain>
    </source>
</reference>
<dbReference type="EMBL" id="DS869389">
    <property type="protein sequence ID" value="EEC14521.1"/>
    <property type="molecule type" value="Genomic_DNA"/>
</dbReference>
<dbReference type="PANTHER" id="PTHR11214:SF376">
    <property type="entry name" value="HEXOSYLTRANSFERASE"/>
    <property type="match status" value="1"/>
</dbReference>
<evidence type="ECO:0000256" key="1">
    <source>
        <dbReference type="ARBA" id="ARBA00004323"/>
    </source>
</evidence>
<dbReference type="GO" id="GO:0016757">
    <property type="term" value="F:glycosyltransferase activity"/>
    <property type="evidence" value="ECO:0000318"/>
    <property type="project" value="GO_Central"/>
</dbReference>
<keyword evidence="3 10" id="KW-0328">Glycosyltransferase</keyword>
<evidence type="ECO:0000256" key="4">
    <source>
        <dbReference type="ARBA" id="ARBA00022679"/>
    </source>
</evidence>
<dbReference type="EC" id="2.4.1.-" evidence="10"/>
<dbReference type="VEuPathDB" id="VectorBase:ISCW011481"/>
<dbReference type="VEuPathDB" id="VectorBase:ISCI011481"/>
<comment type="subcellular location">
    <subcellularLocation>
        <location evidence="1 10">Golgi apparatus membrane</location>
        <topology evidence="1 10">Single-pass type II membrane protein</topology>
    </subcellularLocation>
</comment>
<dbReference type="AlphaFoldDB" id="B7Q6P9"/>
<dbReference type="FunFam" id="3.90.550.50:FF:000028">
    <property type="entry name" value="Hexosyltransferase"/>
    <property type="match status" value="1"/>
</dbReference>
<dbReference type="InParanoid" id="B7Q6P9"/>
<evidence type="ECO:0000256" key="2">
    <source>
        <dbReference type="ARBA" id="ARBA00008661"/>
    </source>
</evidence>
<dbReference type="GO" id="GO:0016758">
    <property type="term" value="F:hexosyltransferase activity"/>
    <property type="evidence" value="ECO:0007669"/>
    <property type="project" value="InterPro"/>
</dbReference>
<dbReference type="Proteomes" id="UP000001555">
    <property type="component" value="Unassembled WGS sequence"/>
</dbReference>
<keyword evidence="8 10" id="KW-0333">Golgi apparatus</keyword>
<keyword evidence="13" id="KW-1185">Reference proteome</keyword>
<keyword evidence="5" id="KW-0812">Transmembrane</keyword>
<dbReference type="HOGENOM" id="CLU_075720_0_0_1"/>
<keyword evidence="9" id="KW-0472">Membrane</keyword>
<dbReference type="STRING" id="6945.B7Q6P9"/>
<evidence type="ECO:0000256" key="5">
    <source>
        <dbReference type="ARBA" id="ARBA00022692"/>
    </source>
</evidence>
<dbReference type="PaxDb" id="6945-B7Q6P9"/>
<gene>
    <name evidence="11" type="ORF">IscW_ISCW011481</name>
</gene>
<accession>B7Q6P9</accession>
<evidence type="ECO:0000313" key="11">
    <source>
        <dbReference type="EMBL" id="EEC14521.1"/>
    </source>
</evidence>
<feature type="non-terminal residue" evidence="11">
    <location>
        <position position="319"/>
    </location>
</feature>
<evidence type="ECO:0000256" key="7">
    <source>
        <dbReference type="ARBA" id="ARBA00022989"/>
    </source>
</evidence>
<reference evidence="12" key="2">
    <citation type="submission" date="2020-05" db="UniProtKB">
        <authorList>
            <consortium name="EnsemblMetazoa"/>
        </authorList>
    </citation>
    <scope>IDENTIFICATION</scope>
    <source>
        <strain evidence="12">wikel</strain>
    </source>
</reference>
<dbReference type="EnsemblMetazoa" id="ISCW011481-RA">
    <property type="protein sequence ID" value="ISCW011481-PA"/>
    <property type="gene ID" value="ISCW011481"/>
</dbReference>
<protein>
    <recommendedName>
        <fullName evidence="10">Hexosyltransferase</fullName>
        <ecNumber evidence="10">2.4.1.-</ecNumber>
    </recommendedName>
</protein>
<dbReference type="GO" id="GO:0000139">
    <property type="term" value="C:Golgi membrane"/>
    <property type="evidence" value="ECO:0000318"/>
    <property type="project" value="GO_Central"/>
</dbReference>
<comment type="similarity">
    <text evidence="2 10">Belongs to the glycosyltransferase 31 family.</text>
</comment>
<dbReference type="Pfam" id="PF01762">
    <property type="entry name" value="Galactosyl_T"/>
    <property type="match status" value="1"/>
</dbReference>
<keyword evidence="6" id="KW-0735">Signal-anchor</keyword>
<evidence type="ECO:0000256" key="8">
    <source>
        <dbReference type="ARBA" id="ARBA00023034"/>
    </source>
</evidence>